<evidence type="ECO:0000313" key="3">
    <source>
        <dbReference type="Proteomes" id="UP000521872"/>
    </source>
</evidence>
<dbReference type="Proteomes" id="UP000521872">
    <property type="component" value="Unassembled WGS sequence"/>
</dbReference>
<dbReference type="EMBL" id="JAACJL010000004">
    <property type="protein sequence ID" value="KAF4621782.1"/>
    <property type="molecule type" value="Genomic_DNA"/>
</dbReference>
<protein>
    <submittedName>
        <fullName evidence="2">Uncharacterized protein</fullName>
    </submittedName>
</protein>
<reference evidence="2 3" key="1">
    <citation type="submission" date="2019-12" db="EMBL/GenBank/DDBJ databases">
        <authorList>
            <person name="Floudas D."/>
            <person name="Bentzer J."/>
            <person name="Ahren D."/>
            <person name="Johansson T."/>
            <person name="Persson P."/>
            <person name="Tunlid A."/>
        </authorList>
    </citation>
    <scope>NUCLEOTIDE SEQUENCE [LARGE SCALE GENOMIC DNA]</scope>
    <source>
        <strain evidence="2 3">CBS 102.39</strain>
    </source>
</reference>
<name>A0A8H4R234_9AGAR</name>
<dbReference type="AlphaFoldDB" id="A0A8H4R234"/>
<organism evidence="2 3">
    <name type="scientific">Agrocybe pediades</name>
    <dbReference type="NCBI Taxonomy" id="84607"/>
    <lineage>
        <taxon>Eukaryota</taxon>
        <taxon>Fungi</taxon>
        <taxon>Dikarya</taxon>
        <taxon>Basidiomycota</taxon>
        <taxon>Agaricomycotina</taxon>
        <taxon>Agaricomycetes</taxon>
        <taxon>Agaricomycetidae</taxon>
        <taxon>Agaricales</taxon>
        <taxon>Agaricineae</taxon>
        <taxon>Strophariaceae</taxon>
        <taxon>Agrocybe</taxon>
    </lineage>
</organism>
<gene>
    <name evidence="2" type="ORF">D9613_012092</name>
</gene>
<evidence type="ECO:0000256" key="1">
    <source>
        <dbReference type="SAM" id="MobiDB-lite"/>
    </source>
</evidence>
<feature type="region of interest" description="Disordered" evidence="1">
    <location>
        <begin position="137"/>
        <end position="160"/>
    </location>
</feature>
<sequence>MAIFTPILSRIYRLFLPHKGDGFQDIRIPSLKEDGKFDSIILDIETWFQMVCERNKSEEDIKTFTVQQLDWYKNEAGFEHEYLVATITGPELGEKVAFLRIERRSTSEQLKKADVGDLLNDEALRAALEDERKRINAPKGPYVSSGSSTIRSSGSSTPDSRYMAADQVVRVRDPSMLNGNASDKAYLMITYSDFRTPFSLRDLAFIAYEVNQGSPRYNAITEQCYWLVRTIIGVAVNLYQPAVVVKTSKADRAGTFLRTPVNSDNAGEILKYANKVHESIKADNQRMIALWKDGRGGRLEAEERARAEALARAEAEARARAEAAARVKAEAARLDAEVCMRAMEEELNRYRQGA</sequence>
<accession>A0A8H4R234</accession>
<proteinExistence type="predicted"/>
<feature type="compositionally biased region" description="Low complexity" evidence="1">
    <location>
        <begin position="144"/>
        <end position="160"/>
    </location>
</feature>
<keyword evidence="3" id="KW-1185">Reference proteome</keyword>
<comment type="caution">
    <text evidence="2">The sequence shown here is derived from an EMBL/GenBank/DDBJ whole genome shotgun (WGS) entry which is preliminary data.</text>
</comment>
<evidence type="ECO:0000313" key="2">
    <source>
        <dbReference type="EMBL" id="KAF4621782.1"/>
    </source>
</evidence>